<evidence type="ECO:0000256" key="3">
    <source>
        <dbReference type="SAM" id="MobiDB-lite"/>
    </source>
</evidence>
<dbReference type="PANTHER" id="PTHR12650">
    <property type="entry name" value="40S RIBOSOMAL PROTEIN S30/UBIQUITIN-LIKE PROTEIN FUBI"/>
    <property type="match status" value="1"/>
</dbReference>
<keyword evidence="2" id="KW-0687">Ribonucleoprotein</keyword>
<reference evidence="4" key="1">
    <citation type="submission" date="2021-12" db="EMBL/GenBank/DDBJ databases">
        <authorList>
            <person name="King R."/>
        </authorList>
    </citation>
    <scope>NUCLEOTIDE SEQUENCE</scope>
</reference>
<feature type="compositionally biased region" description="Basic and acidic residues" evidence="3">
    <location>
        <begin position="81"/>
        <end position="90"/>
    </location>
</feature>
<keyword evidence="5" id="KW-1185">Reference proteome</keyword>
<dbReference type="Proteomes" id="UP001152759">
    <property type="component" value="Chromosome 2"/>
</dbReference>
<protein>
    <recommendedName>
        <fullName evidence="6">40S ribosomal protein S30</fullName>
    </recommendedName>
</protein>
<dbReference type="EMBL" id="OU963863">
    <property type="protein sequence ID" value="CAH0383836.1"/>
    <property type="molecule type" value="Genomic_DNA"/>
</dbReference>
<feature type="region of interest" description="Disordered" evidence="3">
    <location>
        <begin position="81"/>
        <end position="161"/>
    </location>
</feature>
<dbReference type="InterPro" id="IPR006846">
    <property type="entry name" value="Ribosomal_eS30"/>
</dbReference>
<keyword evidence="1" id="KW-0689">Ribosomal protein</keyword>
<organism evidence="4 5">
    <name type="scientific">Bemisia tabaci</name>
    <name type="common">Sweetpotato whitefly</name>
    <name type="synonym">Aleurodes tabaci</name>
    <dbReference type="NCBI Taxonomy" id="7038"/>
    <lineage>
        <taxon>Eukaryota</taxon>
        <taxon>Metazoa</taxon>
        <taxon>Ecdysozoa</taxon>
        <taxon>Arthropoda</taxon>
        <taxon>Hexapoda</taxon>
        <taxon>Insecta</taxon>
        <taxon>Pterygota</taxon>
        <taxon>Neoptera</taxon>
        <taxon>Paraneoptera</taxon>
        <taxon>Hemiptera</taxon>
        <taxon>Sternorrhyncha</taxon>
        <taxon>Aleyrodoidea</taxon>
        <taxon>Aleyrodidae</taxon>
        <taxon>Aleyrodinae</taxon>
        <taxon>Bemisia</taxon>
    </lineage>
</organism>
<name>A0A9P0A444_BEMTA</name>
<evidence type="ECO:0000313" key="4">
    <source>
        <dbReference type="EMBL" id="CAH0383836.1"/>
    </source>
</evidence>
<dbReference type="PANTHER" id="PTHR12650:SF15">
    <property type="entry name" value="RIBOSOMAL PROTEIN S30, ISOFORM A"/>
    <property type="match status" value="1"/>
</dbReference>
<dbReference type="AlphaFoldDB" id="A0A9P0A444"/>
<dbReference type="GO" id="GO:0003735">
    <property type="term" value="F:structural constituent of ribosome"/>
    <property type="evidence" value="ECO:0007669"/>
    <property type="project" value="InterPro"/>
</dbReference>
<sequence length="184" mass="20427">MELNIRGISKNHVVQCGIDDQLVQIKKNEVELAPGNILNENDNERRMRIYPETNHMLPADDKQHKWSQLLRACITGTLKSDKRVGGRGDQRPNIAVSPGIGEGCTGRGLHGASAACPQSTGKKPRKVHGSLARAGKVKGQTPKVEKQEKKKKKTGRAKRRCQYNKRFVNTVQTFGRRRGPNANS</sequence>
<evidence type="ECO:0008006" key="6">
    <source>
        <dbReference type="Google" id="ProtNLM"/>
    </source>
</evidence>
<feature type="compositionally biased region" description="Gly residues" evidence="3">
    <location>
        <begin position="100"/>
        <end position="109"/>
    </location>
</feature>
<evidence type="ECO:0000256" key="2">
    <source>
        <dbReference type="ARBA" id="ARBA00023274"/>
    </source>
</evidence>
<proteinExistence type="predicted"/>
<feature type="compositionally biased region" description="Basic residues" evidence="3">
    <location>
        <begin position="149"/>
        <end position="161"/>
    </location>
</feature>
<dbReference type="GO" id="GO:0006412">
    <property type="term" value="P:translation"/>
    <property type="evidence" value="ECO:0007669"/>
    <property type="project" value="InterPro"/>
</dbReference>
<dbReference type="Pfam" id="PF04758">
    <property type="entry name" value="Ribosomal_S30"/>
    <property type="match status" value="1"/>
</dbReference>
<evidence type="ECO:0000313" key="5">
    <source>
        <dbReference type="Proteomes" id="UP001152759"/>
    </source>
</evidence>
<dbReference type="GO" id="GO:0022627">
    <property type="term" value="C:cytosolic small ribosomal subunit"/>
    <property type="evidence" value="ECO:0007669"/>
    <property type="project" value="TreeGrafter"/>
</dbReference>
<accession>A0A9P0A444</accession>
<evidence type="ECO:0000256" key="1">
    <source>
        <dbReference type="ARBA" id="ARBA00022980"/>
    </source>
</evidence>
<gene>
    <name evidence="4" type="ORF">BEMITA_LOCUS3243</name>
</gene>